<evidence type="ECO:0000313" key="2">
    <source>
        <dbReference type="Proteomes" id="UP001177021"/>
    </source>
</evidence>
<proteinExistence type="predicted"/>
<keyword evidence="2" id="KW-1185">Reference proteome</keyword>
<accession>A0ACB0L0V1</accession>
<reference evidence="1" key="1">
    <citation type="submission" date="2023-10" db="EMBL/GenBank/DDBJ databases">
        <authorList>
            <person name="Rodriguez Cubillos JULIANA M."/>
            <person name="De Vega J."/>
        </authorList>
    </citation>
    <scope>NUCLEOTIDE SEQUENCE</scope>
</reference>
<gene>
    <name evidence="1" type="ORF">MILVUS5_LOCUS28522</name>
</gene>
<comment type="caution">
    <text evidence="1">The sequence shown here is derived from an EMBL/GenBank/DDBJ whole genome shotgun (WGS) entry which is preliminary data.</text>
</comment>
<dbReference type="Proteomes" id="UP001177021">
    <property type="component" value="Unassembled WGS sequence"/>
</dbReference>
<evidence type="ECO:0000313" key="1">
    <source>
        <dbReference type="EMBL" id="CAJ2663015.1"/>
    </source>
</evidence>
<organism evidence="1 2">
    <name type="scientific">Trifolium pratense</name>
    <name type="common">Red clover</name>
    <dbReference type="NCBI Taxonomy" id="57577"/>
    <lineage>
        <taxon>Eukaryota</taxon>
        <taxon>Viridiplantae</taxon>
        <taxon>Streptophyta</taxon>
        <taxon>Embryophyta</taxon>
        <taxon>Tracheophyta</taxon>
        <taxon>Spermatophyta</taxon>
        <taxon>Magnoliopsida</taxon>
        <taxon>eudicotyledons</taxon>
        <taxon>Gunneridae</taxon>
        <taxon>Pentapetalae</taxon>
        <taxon>rosids</taxon>
        <taxon>fabids</taxon>
        <taxon>Fabales</taxon>
        <taxon>Fabaceae</taxon>
        <taxon>Papilionoideae</taxon>
        <taxon>50 kb inversion clade</taxon>
        <taxon>NPAAA clade</taxon>
        <taxon>Hologalegina</taxon>
        <taxon>IRL clade</taxon>
        <taxon>Trifolieae</taxon>
        <taxon>Trifolium</taxon>
    </lineage>
</organism>
<dbReference type="EMBL" id="CASHSV030000409">
    <property type="protein sequence ID" value="CAJ2663015.1"/>
    <property type="molecule type" value="Genomic_DNA"/>
</dbReference>
<name>A0ACB0L0V1_TRIPR</name>
<protein>
    <submittedName>
        <fullName evidence="1">Uncharacterized protein</fullName>
    </submittedName>
</protein>
<sequence length="655" mass="74632">MVPFNQSQQWSSGNTSLRWPQCDQQETSFYQSQQWPIDLNATIPDEPLLESQPQQWQPWASSNEPLAESQPQPWQPWSSSNESLAESSQPQQWQPWSSSNEPPAESQPQQWQPWYSSNALVHVPDQQQIPHRLPDEVPNFPEHVHEDTEDEEDYVAPTSDNDDNDDDNNVGREPYNPPSQMRDVDNVLIRQPTAVLHHEDQQLPVNAELTQGMVTDRWKIVRISNTHTCVSSALTQDHQKLDSNMICENILSLVEGNVTIEVKTLVAHIRDMFNYTISYKKAWIAKNKAIVRIYGDWEESYQQLPQWLMVMKRWLPGTVVKMETSPTALDGQVFFERLFWTFKQCIQGFAFCKPIVQVDGTWLYGKYKGTLLLAVAQDGNNHIFPVAFAIVEGETKEAWNFFLKNLRKYVTPQEGICVISDRHASIKSAYENPLNGYAPSEPSFQYWRNELRKESVEALNWVDKIPKEKWTQAYDGGRRWGHMTSNLVEAMNSVYKEIRSLPITALVKATYSKTAALFGTRGMDAMAVLASGQVYSVPCQKRIIDAMTKAHSHVVTRHDRQRFAVEETEDPREGRPKDKFKFLDSTFNGSAISRGFTQAEPVTVSGLIQTGALQNATVAELDAAQIYLAAVDVEILFCFRSAAVLTCDCFRSDTG</sequence>